<dbReference type="Gene3D" id="3.30.390.30">
    <property type="match status" value="1"/>
</dbReference>
<organism evidence="1 2">
    <name type="scientific">Metamycoplasma alkalescens</name>
    <dbReference type="NCBI Taxonomy" id="45363"/>
    <lineage>
        <taxon>Bacteria</taxon>
        <taxon>Bacillati</taxon>
        <taxon>Mycoplasmatota</taxon>
        <taxon>Mycoplasmoidales</taxon>
        <taxon>Metamycoplasmataceae</taxon>
        <taxon>Metamycoplasma</taxon>
    </lineage>
</organism>
<dbReference type="EMBL" id="LS991949">
    <property type="protein sequence ID" value="SYV90805.1"/>
    <property type="molecule type" value="Genomic_DNA"/>
</dbReference>
<accession>A0A3B0P7H9</accession>
<dbReference type="InterPro" id="IPR016156">
    <property type="entry name" value="FAD/NAD-linked_Rdtase_dimer_sf"/>
</dbReference>
<name>A0A3B0P7H9_9BACT</name>
<evidence type="ECO:0000313" key="1">
    <source>
        <dbReference type="EMBL" id="SYV90805.1"/>
    </source>
</evidence>
<dbReference type="EC" id="1.6.99.3" evidence="1"/>
<dbReference type="GO" id="GO:0016491">
    <property type="term" value="F:oxidoreductase activity"/>
    <property type="evidence" value="ECO:0007669"/>
    <property type="project" value="UniProtKB-KW"/>
</dbReference>
<keyword evidence="1" id="KW-0560">Oxidoreductase</keyword>
<dbReference type="KEGG" id="mala:NCTC10135_01330"/>
<proteinExistence type="predicted"/>
<dbReference type="Proteomes" id="UP000259864">
    <property type="component" value="Chromosome 1"/>
</dbReference>
<gene>
    <name evidence="1" type="primary">MCYN0515_1</name>
    <name evidence="1" type="ORF">NCTC10135_01330</name>
</gene>
<dbReference type="AlphaFoldDB" id="A0A3B0P7H9"/>
<dbReference type="SUPFAM" id="SSF55424">
    <property type="entry name" value="FAD/NAD-linked reductases, dimerisation (C-terminal) domain"/>
    <property type="match status" value="1"/>
</dbReference>
<reference evidence="2" key="1">
    <citation type="submission" date="2018-06" db="EMBL/GenBank/DDBJ databases">
        <authorList>
            <consortium name="Pathogen Informatics"/>
        </authorList>
    </citation>
    <scope>NUCLEOTIDE SEQUENCE [LARGE SCALE GENOMIC DNA]</scope>
    <source>
        <strain evidence="2">NCTC10135</strain>
    </source>
</reference>
<evidence type="ECO:0000313" key="2">
    <source>
        <dbReference type="Proteomes" id="UP000259864"/>
    </source>
</evidence>
<sequence>MYMMALAIQKDLTIDELPLIDIFFLPHFNKPFNFISLAGLEVLGLNYFKNKDKK</sequence>
<protein>
    <submittedName>
        <fullName evidence="1">NADH oxidase</fullName>
        <ecNumber evidence="1">1.6.99.3</ecNumber>
    </submittedName>
</protein>